<keyword evidence="8" id="KW-0732">Signal</keyword>
<comment type="similarity">
    <text evidence="3 7">Belongs to the AB hydrolase superfamily. Lipase family.</text>
</comment>
<reference evidence="11" key="1">
    <citation type="submission" date="2025-08" db="UniProtKB">
        <authorList>
            <consortium name="RefSeq"/>
        </authorList>
    </citation>
    <scope>IDENTIFICATION</scope>
    <source>
        <tissue evidence="11">Thorax and Abdomen</tissue>
    </source>
</reference>
<feature type="chain" id="PRO_5047236455" description="phospholipase A1" evidence="8">
    <location>
        <begin position="18"/>
        <end position="351"/>
    </location>
</feature>
<dbReference type="GO" id="GO:0008970">
    <property type="term" value="F:phospholipase A1 activity"/>
    <property type="evidence" value="ECO:0007669"/>
    <property type="project" value="UniProtKB-EC"/>
</dbReference>
<evidence type="ECO:0000256" key="4">
    <source>
        <dbReference type="ARBA" id="ARBA00013179"/>
    </source>
</evidence>
<dbReference type="InParanoid" id="A0A6J0BN28"/>
<dbReference type="KEGG" id="nlo:107221572"/>
<accession>A0A6J0BN28</accession>
<dbReference type="GeneID" id="107221572"/>
<dbReference type="SUPFAM" id="SSF53474">
    <property type="entry name" value="alpha/beta-Hydrolases"/>
    <property type="match status" value="1"/>
</dbReference>
<dbReference type="Pfam" id="PF00151">
    <property type="entry name" value="Lipase"/>
    <property type="match status" value="1"/>
</dbReference>
<comment type="subcellular location">
    <subcellularLocation>
        <location evidence="2">Secreted</location>
    </subcellularLocation>
</comment>
<sequence>MLQSIWFLYFCMPFVAAVTNCSYTPCNDCSESVVDYPREFFEMFFPSYLNRSVMPLTAIRAKPSELANISLRLYTGTTLDNYVEELVGNAVNLSNYLNSSKPTLLYISGWTETPESSSVLSVVGAYLKRCDHNVVLANYEDIATRSYPFAALSVPGVGYTLAQAFNELVKNGLDSSTLHVVSHSLGSQVSGFFGKCVDFIVPRITGLDPAGPGFDMMNENLASGDARFVDIIHTDAGIYGTASNKGDANFYPNGGNRFQPGCKFSLPYSDNDFCSHHRSWQYFTESLESEDAFVGQKSKSYRSFKSGFSWGAVAVMGYGTPTTANGKFYLQTNSAFPYGRKYKGLTYDALF</sequence>
<dbReference type="OrthoDB" id="199913at2759"/>
<evidence type="ECO:0000256" key="8">
    <source>
        <dbReference type="SAM" id="SignalP"/>
    </source>
</evidence>
<keyword evidence="10" id="KW-1185">Reference proteome</keyword>
<gene>
    <name evidence="11" type="primary">LOC107221572</name>
</gene>
<dbReference type="GO" id="GO:0016042">
    <property type="term" value="P:lipid catabolic process"/>
    <property type="evidence" value="ECO:0007669"/>
    <property type="project" value="TreeGrafter"/>
</dbReference>
<dbReference type="PANTHER" id="PTHR11610">
    <property type="entry name" value="LIPASE"/>
    <property type="match status" value="1"/>
</dbReference>
<feature type="signal peptide" evidence="8">
    <location>
        <begin position="1"/>
        <end position="17"/>
    </location>
</feature>
<dbReference type="EC" id="3.1.1.32" evidence="4"/>
<dbReference type="InterPro" id="IPR000734">
    <property type="entry name" value="TAG_lipase"/>
</dbReference>
<organism evidence="11">
    <name type="scientific">Neodiprion lecontei</name>
    <name type="common">Redheaded pine sawfly</name>
    <dbReference type="NCBI Taxonomy" id="441921"/>
    <lineage>
        <taxon>Eukaryota</taxon>
        <taxon>Metazoa</taxon>
        <taxon>Ecdysozoa</taxon>
        <taxon>Arthropoda</taxon>
        <taxon>Hexapoda</taxon>
        <taxon>Insecta</taxon>
        <taxon>Pterygota</taxon>
        <taxon>Neoptera</taxon>
        <taxon>Endopterygota</taxon>
        <taxon>Hymenoptera</taxon>
        <taxon>Tenthredinoidea</taxon>
        <taxon>Diprionidae</taxon>
        <taxon>Diprioninae</taxon>
        <taxon>Neodiprion</taxon>
    </lineage>
</organism>
<evidence type="ECO:0000259" key="9">
    <source>
        <dbReference type="Pfam" id="PF00151"/>
    </source>
</evidence>
<evidence type="ECO:0000256" key="1">
    <source>
        <dbReference type="ARBA" id="ARBA00000111"/>
    </source>
</evidence>
<dbReference type="GO" id="GO:0017171">
    <property type="term" value="F:serine hydrolase activity"/>
    <property type="evidence" value="ECO:0007669"/>
    <property type="project" value="TreeGrafter"/>
</dbReference>
<dbReference type="GO" id="GO:0005615">
    <property type="term" value="C:extracellular space"/>
    <property type="evidence" value="ECO:0007669"/>
    <property type="project" value="TreeGrafter"/>
</dbReference>
<dbReference type="RefSeq" id="XP_015516096.2">
    <property type="nucleotide sequence ID" value="XM_015660610.2"/>
</dbReference>
<evidence type="ECO:0000313" key="10">
    <source>
        <dbReference type="Proteomes" id="UP000829291"/>
    </source>
</evidence>
<keyword evidence="6" id="KW-0378">Hydrolase</keyword>
<evidence type="ECO:0000256" key="5">
    <source>
        <dbReference type="ARBA" id="ARBA00022525"/>
    </source>
</evidence>
<dbReference type="Proteomes" id="UP000829291">
    <property type="component" value="Chromosome 4"/>
</dbReference>
<dbReference type="InterPro" id="IPR029058">
    <property type="entry name" value="AB_hydrolase_fold"/>
</dbReference>
<evidence type="ECO:0000256" key="6">
    <source>
        <dbReference type="ARBA" id="ARBA00022801"/>
    </source>
</evidence>
<evidence type="ECO:0000256" key="7">
    <source>
        <dbReference type="RuleBase" id="RU004262"/>
    </source>
</evidence>
<dbReference type="FunCoup" id="A0A6J0BN28">
    <property type="interactions" value="17"/>
</dbReference>
<dbReference type="Gene3D" id="3.40.50.1820">
    <property type="entry name" value="alpha/beta hydrolase"/>
    <property type="match status" value="1"/>
</dbReference>
<evidence type="ECO:0000256" key="2">
    <source>
        <dbReference type="ARBA" id="ARBA00004613"/>
    </source>
</evidence>
<proteinExistence type="inferred from homology"/>
<protein>
    <recommendedName>
        <fullName evidence="4">phospholipase A1</fullName>
        <ecNumber evidence="4">3.1.1.32</ecNumber>
    </recommendedName>
</protein>
<dbReference type="PANTHER" id="PTHR11610:SF173">
    <property type="entry name" value="LIPASE DOMAIN-CONTAINING PROTEIN-RELATED"/>
    <property type="match status" value="1"/>
</dbReference>
<dbReference type="PRINTS" id="PR00821">
    <property type="entry name" value="TAGLIPASE"/>
</dbReference>
<dbReference type="InterPro" id="IPR013818">
    <property type="entry name" value="Lipase"/>
</dbReference>
<feature type="domain" description="Lipase" evidence="9">
    <location>
        <begin position="57"/>
        <end position="338"/>
    </location>
</feature>
<name>A0A6J0BN28_NEOLC</name>
<evidence type="ECO:0000256" key="3">
    <source>
        <dbReference type="ARBA" id="ARBA00010701"/>
    </source>
</evidence>
<keyword evidence="5" id="KW-0964">Secreted</keyword>
<evidence type="ECO:0000313" key="11">
    <source>
        <dbReference type="RefSeq" id="XP_015516096.2"/>
    </source>
</evidence>
<dbReference type="AlphaFoldDB" id="A0A6J0BN28"/>
<comment type="catalytic activity">
    <reaction evidence="1">
        <text>a 1,2-diacyl-sn-glycero-3-phosphocholine + H2O = a 2-acyl-sn-glycero-3-phosphocholine + a fatty acid + H(+)</text>
        <dbReference type="Rhea" id="RHEA:18689"/>
        <dbReference type="ChEBI" id="CHEBI:15377"/>
        <dbReference type="ChEBI" id="CHEBI:15378"/>
        <dbReference type="ChEBI" id="CHEBI:28868"/>
        <dbReference type="ChEBI" id="CHEBI:57643"/>
        <dbReference type="ChEBI" id="CHEBI:57875"/>
        <dbReference type="EC" id="3.1.1.32"/>
    </reaction>
</comment>